<gene>
    <name evidence="2" type="ORF">CTheo_6525</name>
</gene>
<dbReference type="InterPro" id="IPR037523">
    <property type="entry name" value="VOC_core"/>
</dbReference>
<proteinExistence type="predicted"/>
<evidence type="ECO:0000313" key="2">
    <source>
        <dbReference type="EMBL" id="KAB5590030.1"/>
    </source>
</evidence>
<reference evidence="2 3" key="1">
    <citation type="journal article" date="2019" name="Fungal Biol. Biotechnol.">
        <title>Draft genome sequence of fastidious pathogen Ceratobasidium theobromae, which causes vascular-streak dieback in Theobroma cacao.</title>
        <authorList>
            <person name="Ali S.S."/>
            <person name="Asman A."/>
            <person name="Shao J."/>
            <person name="Firmansyah A.P."/>
            <person name="Susilo A.W."/>
            <person name="Rosmana A."/>
            <person name="McMahon P."/>
            <person name="Junaid M."/>
            <person name="Guest D."/>
            <person name="Kheng T.Y."/>
            <person name="Meinhardt L.W."/>
            <person name="Bailey B.A."/>
        </authorList>
    </citation>
    <scope>NUCLEOTIDE SEQUENCE [LARGE SCALE GENOMIC DNA]</scope>
    <source>
        <strain evidence="2 3">CT2</strain>
    </source>
</reference>
<keyword evidence="2" id="KW-0560">Oxidoreductase</keyword>
<keyword evidence="2" id="KW-0223">Dioxygenase</keyword>
<dbReference type="EMBL" id="SSOP01000205">
    <property type="protein sequence ID" value="KAB5590030.1"/>
    <property type="molecule type" value="Genomic_DNA"/>
</dbReference>
<feature type="domain" description="VOC" evidence="1">
    <location>
        <begin position="2"/>
        <end position="122"/>
    </location>
</feature>
<dbReference type="CDD" id="cd07262">
    <property type="entry name" value="VOC_like"/>
    <property type="match status" value="1"/>
</dbReference>
<dbReference type="PANTHER" id="PTHR35006:SF2">
    <property type="entry name" value="GLYOXALASE FAMILY PROTEIN (AFU_ORTHOLOGUE AFUA_5G14830)"/>
    <property type="match status" value="1"/>
</dbReference>
<sequence length="148" mass="16505">MPLDHVGYGCVSDLATSRAWYEKALAPLRYKVVMDYSPQAVGFGVSVYKPDFWLATTKPQVTTSMHVAFKGTRAQVHAFHEAGIQAGGKCNGPPGFRTDYHPFYYGAFVIDPDGNNIEVVNHGSAWQWFWYFVGTTLGFIDCKGKKQD</sequence>
<evidence type="ECO:0000259" key="1">
    <source>
        <dbReference type="PROSITE" id="PS51819"/>
    </source>
</evidence>
<dbReference type="InterPro" id="IPR029068">
    <property type="entry name" value="Glyas_Bleomycin-R_OHBP_Dase"/>
</dbReference>
<keyword evidence="3" id="KW-1185">Reference proteome</keyword>
<dbReference type="OrthoDB" id="10249419at2759"/>
<protein>
    <submittedName>
        <fullName evidence="2">Glyoxalase/bleomycin resistance protein/dioxygenase</fullName>
    </submittedName>
</protein>
<dbReference type="PANTHER" id="PTHR35006">
    <property type="entry name" value="GLYOXALASE FAMILY PROTEIN (AFU_ORTHOLOGUE AFUA_5G14830)"/>
    <property type="match status" value="1"/>
</dbReference>
<dbReference type="SUPFAM" id="SSF54593">
    <property type="entry name" value="Glyoxalase/Bleomycin resistance protein/Dihydroxybiphenyl dioxygenase"/>
    <property type="match status" value="1"/>
</dbReference>
<organism evidence="2 3">
    <name type="scientific">Ceratobasidium theobromae</name>
    <dbReference type="NCBI Taxonomy" id="1582974"/>
    <lineage>
        <taxon>Eukaryota</taxon>
        <taxon>Fungi</taxon>
        <taxon>Dikarya</taxon>
        <taxon>Basidiomycota</taxon>
        <taxon>Agaricomycotina</taxon>
        <taxon>Agaricomycetes</taxon>
        <taxon>Cantharellales</taxon>
        <taxon>Ceratobasidiaceae</taxon>
        <taxon>Ceratobasidium</taxon>
    </lineage>
</organism>
<dbReference type="PROSITE" id="PS51819">
    <property type="entry name" value="VOC"/>
    <property type="match status" value="1"/>
</dbReference>
<dbReference type="AlphaFoldDB" id="A0A5N5QE49"/>
<accession>A0A5N5QE49</accession>
<dbReference type="Gene3D" id="3.10.180.10">
    <property type="entry name" value="2,3-Dihydroxybiphenyl 1,2-Dioxygenase, domain 1"/>
    <property type="match status" value="1"/>
</dbReference>
<dbReference type="Proteomes" id="UP000383932">
    <property type="component" value="Unassembled WGS sequence"/>
</dbReference>
<comment type="caution">
    <text evidence="2">The sequence shown here is derived from an EMBL/GenBank/DDBJ whole genome shotgun (WGS) entry which is preliminary data.</text>
</comment>
<dbReference type="GO" id="GO:0051213">
    <property type="term" value="F:dioxygenase activity"/>
    <property type="evidence" value="ECO:0007669"/>
    <property type="project" value="UniProtKB-KW"/>
</dbReference>
<name>A0A5N5QE49_9AGAM</name>
<evidence type="ECO:0000313" key="3">
    <source>
        <dbReference type="Proteomes" id="UP000383932"/>
    </source>
</evidence>